<keyword evidence="5" id="KW-0472">Membrane</keyword>
<dbReference type="Proteomes" id="UP000792457">
    <property type="component" value="Unassembled WGS sequence"/>
</dbReference>
<protein>
    <recommendedName>
        <fullName evidence="6">EF-hand domain-containing protein</fullName>
    </recommendedName>
</protein>
<dbReference type="InterPro" id="IPR018247">
    <property type="entry name" value="EF_Hand_1_Ca_BS"/>
</dbReference>
<comment type="caution">
    <text evidence="7">The sequence shown here is derived from an EMBL/GenBank/DDBJ whole genome shotgun (WGS) entry which is preliminary data.</text>
</comment>
<feature type="region of interest" description="Disordered" evidence="4">
    <location>
        <begin position="277"/>
        <end position="300"/>
    </location>
</feature>
<evidence type="ECO:0000259" key="6">
    <source>
        <dbReference type="PROSITE" id="PS50222"/>
    </source>
</evidence>
<evidence type="ECO:0000313" key="8">
    <source>
        <dbReference type="Proteomes" id="UP000792457"/>
    </source>
</evidence>
<dbReference type="Pfam" id="PF13202">
    <property type="entry name" value="EF-hand_5"/>
    <property type="match status" value="2"/>
</dbReference>
<evidence type="ECO:0000256" key="2">
    <source>
        <dbReference type="ARBA" id="ARBA00022737"/>
    </source>
</evidence>
<keyword evidence="1" id="KW-0479">Metal-binding</keyword>
<dbReference type="AlphaFoldDB" id="A0A8K0KA86"/>
<dbReference type="GO" id="GO:0005509">
    <property type="term" value="F:calcium ion binding"/>
    <property type="evidence" value="ECO:0007669"/>
    <property type="project" value="InterPro"/>
</dbReference>
<dbReference type="PANTHER" id="PTHR10827">
    <property type="entry name" value="RETICULOCALBIN"/>
    <property type="match status" value="1"/>
</dbReference>
<dbReference type="InterPro" id="IPR002048">
    <property type="entry name" value="EF_hand_dom"/>
</dbReference>
<evidence type="ECO:0000256" key="1">
    <source>
        <dbReference type="ARBA" id="ARBA00022723"/>
    </source>
</evidence>
<sequence length="379" mass="42856">MMVLLIVSIMKAFFSKLASFKQTKLNKGATLIVASPFVLYLCVFALARNFSLPLRSDGSDGLERIVRTGKQVAAEEKVDRNSETDGKDDADGDSSLAFGLPNEEEGEEKDPKVTLEDVFSRADTDGDGLLSVAELTAWIGGKIKDHLDHALKENFGLFAAIDNNPRNGLITWDEYHSYFLKGKGLSEDYAQKHDKRHKGLSRAIKEAIARDRASWSEAAHSDPDALTLDEFLAFRHPESSHATIIAMVDEMLEKFDRDGDGQLTETEYSRYIWDEGEEEEDAGEDHHRKEGEIQREEERRKEFKELVDSDKNGFADRRELLKYIDPSNPRHAREEAETLMVLSDADHDGHLSLREVLNKMDLFLGSKMVDAARSFHDEF</sequence>
<dbReference type="PANTHER" id="PTHR10827:SF98">
    <property type="entry name" value="45 KDA CALCIUM-BINDING PROTEIN"/>
    <property type="match status" value="1"/>
</dbReference>
<keyword evidence="2" id="KW-0677">Repeat</keyword>
<dbReference type="PROSITE" id="PS50222">
    <property type="entry name" value="EF_HAND_2"/>
    <property type="match status" value="3"/>
</dbReference>
<name>A0A8K0KA86_LADFU</name>
<dbReference type="Gene3D" id="1.10.238.10">
    <property type="entry name" value="EF-hand"/>
    <property type="match status" value="3"/>
</dbReference>
<feature type="transmembrane region" description="Helical" evidence="5">
    <location>
        <begin position="29"/>
        <end position="47"/>
    </location>
</feature>
<dbReference type="GO" id="GO:0005783">
    <property type="term" value="C:endoplasmic reticulum"/>
    <property type="evidence" value="ECO:0007669"/>
    <property type="project" value="TreeGrafter"/>
</dbReference>
<dbReference type="EMBL" id="KZ308504">
    <property type="protein sequence ID" value="KAG8230693.1"/>
    <property type="molecule type" value="Genomic_DNA"/>
</dbReference>
<accession>A0A8K0KA86</accession>
<dbReference type="GO" id="GO:0017156">
    <property type="term" value="P:calcium-ion regulated exocytosis"/>
    <property type="evidence" value="ECO:0007669"/>
    <property type="project" value="TreeGrafter"/>
</dbReference>
<dbReference type="InterPro" id="IPR011992">
    <property type="entry name" value="EF-hand-dom_pair"/>
</dbReference>
<feature type="domain" description="EF-hand" evidence="6">
    <location>
        <begin position="243"/>
        <end position="278"/>
    </location>
</feature>
<feature type="compositionally biased region" description="Basic and acidic residues" evidence="4">
    <location>
        <begin position="284"/>
        <end position="300"/>
    </location>
</feature>
<keyword evidence="8" id="KW-1185">Reference proteome</keyword>
<organism evidence="7 8">
    <name type="scientific">Ladona fulva</name>
    <name type="common">Scarce chaser dragonfly</name>
    <name type="synonym">Libellula fulva</name>
    <dbReference type="NCBI Taxonomy" id="123851"/>
    <lineage>
        <taxon>Eukaryota</taxon>
        <taxon>Metazoa</taxon>
        <taxon>Ecdysozoa</taxon>
        <taxon>Arthropoda</taxon>
        <taxon>Hexapoda</taxon>
        <taxon>Insecta</taxon>
        <taxon>Pterygota</taxon>
        <taxon>Palaeoptera</taxon>
        <taxon>Odonata</taxon>
        <taxon>Epiprocta</taxon>
        <taxon>Anisoptera</taxon>
        <taxon>Libelluloidea</taxon>
        <taxon>Libellulidae</taxon>
        <taxon>Ladona</taxon>
    </lineage>
</organism>
<keyword evidence="5" id="KW-1133">Transmembrane helix</keyword>
<dbReference type="SMART" id="SM00054">
    <property type="entry name" value="EFh"/>
    <property type="match status" value="3"/>
</dbReference>
<feature type="region of interest" description="Disordered" evidence="4">
    <location>
        <begin position="73"/>
        <end position="113"/>
    </location>
</feature>
<dbReference type="OrthoDB" id="9978834at2759"/>
<reference evidence="7" key="1">
    <citation type="submission" date="2013-04" db="EMBL/GenBank/DDBJ databases">
        <authorList>
            <person name="Qu J."/>
            <person name="Murali S.C."/>
            <person name="Bandaranaike D."/>
            <person name="Bellair M."/>
            <person name="Blankenburg K."/>
            <person name="Chao H."/>
            <person name="Dinh H."/>
            <person name="Doddapaneni H."/>
            <person name="Downs B."/>
            <person name="Dugan-Rocha S."/>
            <person name="Elkadiri S."/>
            <person name="Gnanaolivu R.D."/>
            <person name="Hernandez B."/>
            <person name="Javaid M."/>
            <person name="Jayaseelan J.C."/>
            <person name="Lee S."/>
            <person name="Li M."/>
            <person name="Ming W."/>
            <person name="Munidasa M."/>
            <person name="Muniz J."/>
            <person name="Nguyen L."/>
            <person name="Ongeri F."/>
            <person name="Osuji N."/>
            <person name="Pu L.-L."/>
            <person name="Puazo M."/>
            <person name="Qu C."/>
            <person name="Quiroz J."/>
            <person name="Raj R."/>
            <person name="Weissenberger G."/>
            <person name="Xin Y."/>
            <person name="Zou X."/>
            <person name="Han Y."/>
            <person name="Richards S."/>
            <person name="Worley K."/>
            <person name="Muzny D."/>
            <person name="Gibbs R."/>
        </authorList>
    </citation>
    <scope>NUCLEOTIDE SEQUENCE</scope>
    <source>
        <strain evidence="7">Sampled in the wild</strain>
    </source>
</reference>
<keyword evidence="3" id="KW-0106">Calcium</keyword>
<reference evidence="7" key="2">
    <citation type="submission" date="2017-10" db="EMBL/GenBank/DDBJ databases">
        <title>Ladona fulva Genome sequencing and assembly.</title>
        <authorList>
            <person name="Murali S."/>
            <person name="Richards S."/>
            <person name="Bandaranaike D."/>
            <person name="Bellair M."/>
            <person name="Blankenburg K."/>
            <person name="Chao H."/>
            <person name="Dinh H."/>
            <person name="Doddapaneni H."/>
            <person name="Dugan-Rocha S."/>
            <person name="Elkadiri S."/>
            <person name="Gnanaolivu R."/>
            <person name="Hernandez B."/>
            <person name="Skinner E."/>
            <person name="Javaid M."/>
            <person name="Lee S."/>
            <person name="Li M."/>
            <person name="Ming W."/>
            <person name="Munidasa M."/>
            <person name="Muniz J."/>
            <person name="Nguyen L."/>
            <person name="Hughes D."/>
            <person name="Osuji N."/>
            <person name="Pu L.-L."/>
            <person name="Puazo M."/>
            <person name="Qu C."/>
            <person name="Quiroz J."/>
            <person name="Raj R."/>
            <person name="Weissenberger G."/>
            <person name="Xin Y."/>
            <person name="Zou X."/>
            <person name="Han Y."/>
            <person name="Worley K."/>
            <person name="Muzny D."/>
            <person name="Gibbs R."/>
        </authorList>
    </citation>
    <scope>NUCLEOTIDE SEQUENCE</scope>
    <source>
        <strain evidence="7">Sampled in the wild</strain>
    </source>
</reference>
<dbReference type="PROSITE" id="PS00018">
    <property type="entry name" value="EF_HAND_1"/>
    <property type="match status" value="3"/>
</dbReference>
<evidence type="ECO:0000256" key="5">
    <source>
        <dbReference type="SAM" id="Phobius"/>
    </source>
</evidence>
<dbReference type="SUPFAM" id="SSF47473">
    <property type="entry name" value="EF-hand"/>
    <property type="match status" value="2"/>
</dbReference>
<gene>
    <name evidence="7" type="ORF">J437_LFUL017623</name>
</gene>
<proteinExistence type="predicted"/>
<evidence type="ECO:0000256" key="3">
    <source>
        <dbReference type="ARBA" id="ARBA00022837"/>
    </source>
</evidence>
<feature type="domain" description="EF-hand" evidence="6">
    <location>
        <begin position="331"/>
        <end position="366"/>
    </location>
</feature>
<keyword evidence="5" id="KW-0812">Transmembrane</keyword>
<evidence type="ECO:0000256" key="4">
    <source>
        <dbReference type="SAM" id="MobiDB-lite"/>
    </source>
</evidence>
<feature type="compositionally biased region" description="Basic and acidic residues" evidence="4">
    <location>
        <begin position="73"/>
        <end position="89"/>
    </location>
</feature>
<evidence type="ECO:0000313" key="7">
    <source>
        <dbReference type="EMBL" id="KAG8230693.1"/>
    </source>
</evidence>
<feature type="domain" description="EF-hand" evidence="6">
    <location>
        <begin position="110"/>
        <end position="145"/>
    </location>
</feature>